<evidence type="ECO:0000256" key="8">
    <source>
        <dbReference type="ARBA" id="ARBA00023098"/>
    </source>
</evidence>
<dbReference type="EMBL" id="JAINUG010000008">
    <property type="protein sequence ID" value="KAJ8415962.1"/>
    <property type="molecule type" value="Genomic_DNA"/>
</dbReference>
<comment type="subcellular location">
    <subcellularLocation>
        <location evidence="2">Endoplasmic reticulum membrane</location>
        <topology evidence="2">Multi-pass membrane protein</topology>
    </subcellularLocation>
</comment>
<evidence type="ECO:0000256" key="11">
    <source>
        <dbReference type="ARBA" id="ARBA00038190"/>
    </source>
</evidence>
<comment type="caution">
    <text evidence="19">The sequence shown here is derived from an EMBL/GenBank/DDBJ whole genome shotgun (WGS) entry which is preliminary data.</text>
</comment>
<dbReference type="Proteomes" id="UP001221898">
    <property type="component" value="Unassembled WGS sequence"/>
</dbReference>
<keyword evidence="3 16" id="KW-0812">Transmembrane</keyword>
<name>A0AAD7X0G4_9TELE</name>
<evidence type="ECO:0000256" key="15">
    <source>
        <dbReference type="ARBA" id="ARBA00047556"/>
    </source>
</evidence>
<feature type="domain" description="Alkylglycerol monooxygenase C-terminal" evidence="18">
    <location>
        <begin position="336"/>
        <end position="423"/>
    </location>
</feature>
<dbReference type="GO" id="GO:0005789">
    <property type="term" value="C:endoplasmic reticulum membrane"/>
    <property type="evidence" value="ECO:0007669"/>
    <property type="project" value="UniProtKB-SubCell"/>
</dbReference>
<dbReference type="PANTHER" id="PTHR21624">
    <property type="entry name" value="STEROL DESATURASE-RELATED PROTEIN"/>
    <property type="match status" value="1"/>
</dbReference>
<evidence type="ECO:0000256" key="1">
    <source>
        <dbReference type="ARBA" id="ARBA00001962"/>
    </source>
</evidence>
<keyword evidence="8" id="KW-0443">Lipid metabolism</keyword>
<keyword evidence="9 16" id="KW-0472">Membrane</keyword>
<dbReference type="GO" id="GO:0050479">
    <property type="term" value="F:glyceryl-ether monooxygenase activity"/>
    <property type="evidence" value="ECO:0007669"/>
    <property type="project" value="UniProtKB-EC"/>
</dbReference>
<evidence type="ECO:0000259" key="17">
    <source>
        <dbReference type="Pfam" id="PF04116"/>
    </source>
</evidence>
<feature type="transmembrane region" description="Helical" evidence="16">
    <location>
        <begin position="334"/>
        <end position="354"/>
    </location>
</feature>
<evidence type="ECO:0000256" key="6">
    <source>
        <dbReference type="ARBA" id="ARBA00023002"/>
    </source>
</evidence>
<dbReference type="InterPro" id="IPR056853">
    <property type="entry name" value="AGMP_C"/>
</dbReference>
<comment type="function">
    <text evidence="10">Glyceryl-ether monooxygenase that cleaves the O-alkyl bond of ether lipids. Ether lipids are essential components of brain membranes.</text>
</comment>
<evidence type="ECO:0000256" key="10">
    <source>
        <dbReference type="ARBA" id="ARBA00037122"/>
    </source>
</evidence>
<feature type="transmembrane region" description="Helical" evidence="16">
    <location>
        <begin position="366"/>
        <end position="384"/>
    </location>
</feature>
<keyword evidence="6" id="KW-0560">Oxidoreductase</keyword>
<dbReference type="EC" id="1.14.16.5" evidence="12"/>
<evidence type="ECO:0000259" key="18">
    <source>
        <dbReference type="Pfam" id="PF24858"/>
    </source>
</evidence>
<keyword evidence="4" id="KW-0256">Endoplasmic reticulum</keyword>
<comment type="similarity">
    <text evidence="11">Belongs to the sterol desaturase family. TMEM195 subfamily.</text>
</comment>
<dbReference type="PANTHER" id="PTHR21624:SF1">
    <property type="entry name" value="ALKYLGLYCEROL MONOOXYGENASE"/>
    <property type="match status" value="1"/>
</dbReference>
<evidence type="ECO:0000256" key="4">
    <source>
        <dbReference type="ARBA" id="ARBA00022824"/>
    </source>
</evidence>
<dbReference type="GO" id="GO:0008610">
    <property type="term" value="P:lipid biosynthetic process"/>
    <property type="evidence" value="ECO:0007669"/>
    <property type="project" value="InterPro"/>
</dbReference>
<evidence type="ECO:0000256" key="7">
    <source>
        <dbReference type="ARBA" id="ARBA00023004"/>
    </source>
</evidence>
<dbReference type="Pfam" id="PF04116">
    <property type="entry name" value="FA_hydroxylase"/>
    <property type="match status" value="1"/>
</dbReference>
<proteinExistence type="inferred from homology"/>
<accession>A0AAD7X0G4</accession>
<evidence type="ECO:0000256" key="2">
    <source>
        <dbReference type="ARBA" id="ARBA00004477"/>
    </source>
</evidence>
<keyword evidence="20" id="KW-1185">Reference proteome</keyword>
<reference evidence="19" key="1">
    <citation type="journal article" date="2023" name="Science">
        <title>Genome structures resolve the early diversification of teleost fishes.</title>
        <authorList>
            <person name="Parey E."/>
            <person name="Louis A."/>
            <person name="Montfort J."/>
            <person name="Bouchez O."/>
            <person name="Roques C."/>
            <person name="Iampietro C."/>
            <person name="Lluch J."/>
            <person name="Castinel A."/>
            <person name="Donnadieu C."/>
            <person name="Desvignes T."/>
            <person name="Floi Bucao C."/>
            <person name="Jouanno E."/>
            <person name="Wen M."/>
            <person name="Mejri S."/>
            <person name="Dirks R."/>
            <person name="Jansen H."/>
            <person name="Henkel C."/>
            <person name="Chen W.J."/>
            <person name="Zahm M."/>
            <person name="Cabau C."/>
            <person name="Klopp C."/>
            <person name="Thompson A.W."/>
            <person name="Robinson-Rechavi M."/>
            <person name="Braasch I."/>
            <person name="Lecointre G."/>
            <person name="Bobe J."/>
            <person name="Postlethwait J.H."/>
            <person name="Berthelot C."/>
            <person name="Roest Crollius H."/>
            <person name="Guiguen Y."/>
        </authorList>
    </citation>
    <scope>NUCLEOTIDE SEQUENCE</scope>
    <source>
        <strain evidence="19">NC1722</strain>
    </source>
</reference>
<feature type="domain" description="Fatty acid hydroxylase" evidence="17">
    <location>
        <begin position="119"/>
        <end position="250"/>
    </location>
</feature>
<feature type="transmembrane region" description="Helical" evidence="16">
    <location>
        <begin position="412"/>
        <end position="434"/>
    </location>
</feature>
<sequence length="452" mass="52078">MARTDVENLALALNQGVRMMFYLVTPNETSFGHVEEVPDYVHKATPFFIGMLILELVLGWAKTGGTVIRINDGATSVSAGMLSRLPQLFVRSLELSTYLYIWNNYRVLELPWDSPWTWWLAFLGVDLGYYWIHRFSHELNILWAAHQVHHSSEDYNLSTALRQSLTQQCASWILYLPMALAVPPSVFIVHIQFNLLYQFWIHTEIIKHLGPLEWVMNTPSHHRVHHGRNPYCIDKNYGGTLIIWDRIFGTFAPEGDKVVYGLTKPVNTFEILFVQFHYYPFIWRRFWRARGINNKLSVIFKGPSWRPGKPRLGDRTQMTKITGEELPFNPTRPLILQAYVSLHFLLLLAVYNDVLATKAVLSQQTLLLMAGYIIFTLTSFGHIIDQSPKAAMVEMLRCLLFLGLQRCGYVEVVIPSLSMLIEVFLWLSVLHWALQTALQTLGKLAEGKNKQD</sequence>
<evidence type="ECO:0000256" key="5">
    <source>
        <dbReference type="ARBA" id="ARBA00022989"/>
    </source>
</evidence>
<dbReference type="GO" id="GO:0005506">
    <property type="term" value="F:iron ion binding"/>
    <property type="evidence" value="ECO:0007669"/>
    <property type="project" value="InterPro"/>
</dbReference>
<gene>
    <name evidence="19" type="ORF">AAFF_G00405190</name>
</gene>
<comment type="cofactor">
    <cofactor evidence="1">
        <name>Fe cation</name>
        <dbReference type="ChEBI" id="CHEBI:24875"/>
    </cofactor>
</comment>
<feature type="transmembrane region" description="Helical" evidence="16">
    <location>
        <begin position="172"/>
        <end position="193"/>
    </location>
</feature>
<evidence type="ECO:0000256" key="9">
    <source>
        <dbReference type="ARBA" id="ARBA00023136"/>
    </source>
</evidence>
<evidence type="ECO:0000256" key="16">
    <source>
        <dbReference type="SAM" id="Phobius"/>
    </source>
</evidence>
<dbReference type="AlphaFoldDB" id="A0AAD7X0G4"/>
<protein>
    <recommendedName>
        <fullName evidence="13">Alkylglycerol monooxygenase</fullName>
        <ecNumber evidence="12">1.14.16.5</ecNumber>
    </recommendedName>
    <alternativeName>
        <fullName evidence="14">Transmembrane protein 195</fullName>
    </alternativeName>
</protein>
<evidence type="ECO:0000256" key="12">
    <source>
        <dbReference type="ARBA" id="ARBA00039026"/>
    </source>
</evidence>
<evidence type="ECO:0000256" key="14">
    <source>
        <dbReference type="ARBA" id="ARBA00041444"/>
    </source>
</evidence>
<dbReference type="GO" id="GO:0006643">
    <property type="term" value="P:membrane lipid metabolic process"/>
    <property type="evidence" value="ECO:0007669"/>
    <property type="project" value="TreeGrafter"/>
</dbReference>
<evidence type="ECO:0000313" key="19">
    <source>
        <dbReference type="EMBL" id="KAJ8415962.1"/>
    </source>
</evidence>
<evidence type="ECO:0000256" key="3">
    <source>
        <dbReference type="ARBA" id="ARBA00022692"/>
    </source>
</evidence>
<dbReference type="InterPro" id="IPR006694">
    <property type="entry name" value="Fatty_acid_hydroxylase"/>
</dbReference>
<comment type="catalytic activity">
    <reaction evidence="15">
        <text>1-O-(1,2-saturated-alkyl)-sn-glycerol + (6R)-L-erythro-5,6,7,8-tetrahydrobiopterin + O2 = a 1-(1-hydroxyalkyl)-sn-glycerol + (6R)-L-erythro-6,7-dihydrobiopterin + H2O</text>
        <dbReference type="Rhea" id="RHEA:36255"/>
        <dbReference type="ChEBI" id="CHEBI:15377"/>
        <dbReference type="ChEBI" id="CHEBI:15379"/>
        <dbReference type="ChEBI" id="CHEBI:43120"/>
        <dbReference type="ChEBI" id="CHEBI:59560"/>
        <dbReference type="ChEBI" id="CHEBI:73418"/>
        <dbReference type="ChEBI" id="CHEBI:83957"/>
        <dbReference type="EC" id="1.14.16.5"/>
    </reaction>
</comment>
<evidence type="ECO:0000256" key="13">
    <source>
        <dbReference type="ARBA" id="ARBA00040992"/>
    </source>
</evidence>
<keyword evidence="7" id="KW-0408">Iron</keyword>
<keyword evidence="5 16" id="KW-1133">Transmembrane helix</keyword>
<evidence type="ECO:0000313" key="20">
    <source>
        <dbReference type="Proteomes" id="UP001221898"/>
    </source>
</evidence>
<dbReference type="InterPro" id="IPR051689">
    <property type="entry name" value="Sterol_desaturase/TMEM195"/>
</dbReference>
<dbReference type="Pfam" id="PF24858">
    <property type="entry name" value="AGMP_C"/>
    <property type="match status" value="1"/>
</dbReference>
<organism evidence="19 20">
    <name type="scientific">Aldrovandia affinis</name>
    <dbReference type="NCBI Taxonomy" id="143900"/>
    <lineage>
        <taxon>Eukaryota</taxon>
        <taxon>Metazoa</taxon>
        <taxon>Chordata</taxon>
        <taxon>Craniata</taxon>
        <taxon>Vertebrata</taxon>
        <taxon>Euteleostomi</taxon>
        <taxon>Actinopterygii</taxon>
        <taxon>Neopterygii</taxon>
        <taxon>Teleostei</taxon>
        <taxon>Notacanthiformes</taxon>
        <taxon>Halosauridae</taxon>
        <taxon>Aldrovandia</taxon>
    </lineage>
</organism>